<keyword evidence="4" id="KW-1185">Reference proteome</keyword>
<evidence type="ECO:0000256" key="1">
    <source>
        <dbReference type="ARBA" id="ARBA00006484"/>
    </source>
</evidence>
<dbReference type="AlphaFoldDB" id="A0A6A5WVA0"/>
<dbReference type="PRINTS" id="PR00081">
    <property type="entry name" value="GDHRDH"/>
</dbReference>
<dbReference type="CDD" id="cd05233">
    <property type="entry name" value="SDR_c"/>
    <property type="match status" value="1"/>
</dbReference>
<dbReference type="InterPro" id="IPR036291">
    <property type="entry name" value="NAD(P)-bd_dom_sf"/>
</dbReference>
<accession>A0A6A5WVA0</accession>
<sequence>MSAAVAQLTDPDALTSPFALTKNYYRDVYPAVNPTNSKNSAKGKSVLITGGGRGIGLGITLSWAKAGASTIIITGRTMTFLESAIEEIRKISPSTKALAFPCNVTDPTAVQSLFAKTKSEIGHLDVLICNVGGISHAEADLKIGEKSPKDFFYDIDINLKSDYLCIHHYLNAFGFVNNPTPPTGTIISVSTATAGFVLPGLSSYGIAKLAAVRLMEFLELEYPTIRGFSVAPGTVLTDNLATYLHRFALDTMELAGGWTTYLASEQGDYLKGDWVSVNWDAVEMEEHKEEIVGKQLLKSGFLNVTPRPGGYPWGEL</sequence>
<dbReference type="PANTHER" id="PTHR42760">
    <property type="entry name" value="SHORT-CHAIN DEHYDROGENASES/REDUCTASES FAMILY MEMBER"/>
    <property type="match status" value="1"/>
</dbReference>
<protein>
    <submittedName>
        <fullName evidence="3">NAD(P)-binding protein</fullName>
    </submittedName>
</protein>
<dbReference type="Gene3D" id="3.40.50.720">
    <property type="entry name" value="NAD(P)-binding Rossmann-like Domain"/>
    <property type="match status" value="1"/>
</dbReference>
<name>A0A6A5WVA0_9PLEO</name>
<comment type="similarity">
    <text evidence="1">Belongs to the short-chain dehydrogenases/reductases (SDR) family.</text>
</comment>
<dbReference type="PANTHER" id="PTHR42760:SF37">
    <property type="entry name" value="CLAVALDEHYDE DEHYDROGENASE"/>
    <property type="match status" value="1"/>
</dbReference>
<dbReference type="Pfam" id="PF00106">
    <property type="entry name" value="adh_short"/>
    <property type="match status" value="1"/>
</dbReference>
<dbReference type="InterPro" id="IPR002347">
    <property type="entry name" value="SDR_fam"/>
</dbReference>
<evidence type="ECO:0000313" key="4">
    <source>
        <dbReference type="Proteomes" id="UP000799779"/>
    </source>
</evidence>
<dbReference type="OrthoDB" id="1933717at2759"/>
<evidence type="ECO:0000313" key="3">
    <source>
        <dbReference type="EMBL" id="KAF2001536.1"/>
    </source>
</evidence>
<evidence type="ECO:0000256" key="2">
    <source>
        <dbReference type="ARBA" id="ARBA00023002"/>
    </source>
</evidence>
<dbReference type="EMBL" id="ML977582">
    <property type="protein sequence ID" value="KAF2001536.1"/>
    <property type="molecule type" value="Genomic_DNA"/>
</dbReference>
<dbReference type="SUPFAM" id="SSF51735">
    <property type="entry name" value="NAD(P)-binding Rossmann-fold domains"/>
    <property type="match status" value="1"/>
</dbReference>
<gene>
    <name evidence="3" type="ORF">P154DRAFT_574885</name>
</gene>
<keyword evidence="2" id="KW-0560">Oxidoreductase</keyword>
<dbReference type="GO" id="GO:0016616">
    <property type="term" value="F:oxidoreductase activity, acting on the CH-OH group of donors, NAD or NADP as acceptor"/>
    <property type="evidence" value="ECO:0007669"/>
    <property type="project" value="TreeGrafter"/>
</dbReference>
<dbReference type="Proteomes" id="UP000799779">
    <property type="component" value="Unassembled WGS sequence"/>
</dbReference>
<organism evidence="3 4">
    <name type="scientific">Amniculicola lignicola CBS 123094</name>
    <dbReference type="NCBI Taxonomy" id="1392246"/>
    <lineage>
        <taxon>Eukaryota</taxon>
        <taxon>Fungi</taxon>
        <taxon>Dikarya</taxon>
        <taxon>Ascomycota</taxon>
        <taxon>Pezizomycotina</taxon>
        <taxon>Dothideomycetes</taxon>
        <taxon>Pleosporomycetidae</taxon>
        <taxon>Pleosporales</taxon>
        <taxon>Amniculicolaceae</taxon>
        <taxon>Amniculicola</taxon>
    </lineage>
</organism>
<proteinExistence type="inferred from homology"/>
<reference evidence="3" key="1">
    <citation type="journal article" date="2020" name="Stud. Mycol.">
        <title>101 Dothideomycetes genomes: a test case for predicting lifestyles and emergence of pathogens.</title>
        <authorList>
            <person name="Haridas S."/>
            <person name="Albert R."/>
            <person name="Binder M."/>
            <person name="Bloem J."/>
            <person name="Labutti K."/>
            <person name="Salamov A."/>
            <person name="Andreopoulos B."/>
            <person name="Baker S."/>
            <person name="Barry K."/>
            <person name="Bills G."/>
            <person name="Bluhm B."/>
            <person name="Cannon C."/>
            <person name="Castanera R."/>
            <person name="Culley D."/>
            <person name="Daum C."/>
            <person name="Ezra D."/>
            <person name="Gonzalez J."/>
            <person name="Henrissat B."/>
            <person name="Kuo A."/>
            <person name="Liang C."/>
            <person name="Lipzen A."/>
            <person name="Lutzoni F."/>
            <person name="Magnuson J."/>
            <person name="Mondo S."/>
            <person name="Nolan M."/>
            <person name="Ohm R."/>
            <person name="Pangilinan J."/>
            <person name="Park H.-J."/>
            <person name="Ramirez L."/>
            <person name="Alfaro M."/>
            <person name="Sun H."/>
            <person name="Tritt A."/>
            <person name="Yoshinaga Y."/>
            <person name="Zwiers L.-H."/>
            <person name="Turgeon B."/>
            <person name="Goodwin S."/>
            <person name="Spatafora J."/>
            <person name="Crous P."/>
            <person name="Grigoriev I."/>
        </authorList>
    </citation>
    <scope>NUCLEOTIDE SEQUENCE</scope>
    <source>
        <strain evidence="3">CBS 123094</strain>
    </source>
</reference>